<evidence type="ECO:0000256" key="1">
    <source>
        <dbReference type="ARBA" id="ARBA00001974"/>
    </source>
</evidence>
<evidence type="ECO:0000256" key="4">
    <source>
        <dbReference type="ARBA" id="ARBA00022827"/>
    </source>
</evidence>
<dbReference type="OrthoDB" id="9983560at2759"/>
<keyword evidence="5" id="KW-0560">Oxidoreductase</keyword>
<dbReference type="Gene3D" id="3.40.462.20">
    <property type="match status" value="1"/>
</dbReference>
<dbReference type="Gene3D" id="3.30.465.10">
    <property type="match status" value="1"/>
</dbReference>
<reference evidence="7 8" key="1">
    <citation type="submission" date="2017-06" db="EMBL/GenBank/DDBJ databases">
        <title>Genome of Fusarium nygamai isolate CS10214.</title>
        <authorList>
            <person name="Gardiner D.M."/>
            <person name="Obanor F."/>
            <person name="Kazan K."/>
        </authorList>
    </citation>
    <scope>NUCLEOTIDE SEQUENCE [LARGE SCALE GENOMIC DNA]</scope>
    <source>
        <strain evidence="7 8">CS10214</strain>
    </source>
</reference>
<dbReference type="STRING" id="42673.A0A2K0WFR0"/>
<dbReference type="InterPro" id="IPR006094">
    <property type="entry name" value="Oxid_FAD_bind_N"/>
</dbReference>
<evidence type="ECO:0000313" key="8">
    <source>
        <dbReference type="Proteomes" id="UP000236664"/>
    </source>
</evidence>
<dbReference type="InterPro" id="IPR036318">
    <property type="entry name" value="FAD-bd_PCMH-like_sf"/>
</dbReference>
<evidence type="ECO:0000313" key="7">
    <source>
        <dbReference type="EMBL" id="PNP81124.1"/>
    </source>
</evidence>
<feature type="domain" description="FAD-binding PCMH-type" evidence="6">
    <location>
        <begin position="1"/>
        <end position="130"/>
    </location>
</feature>
<dbReference type="GO" id="GO:0071949">
    <property type="term" value="F:FAD binding"/>
    <property type="evidence" value="ECO:0007669"/>
    <property type="project" value="InterPro"/>
</dbReference>
<name>A0A2K0WFR0_GIBNY</name>
<dbReference type="AlphaFoldDB" id="A0A2K0WFR0"/>
<comment type="similarity">
    <text evidence="2">Belongs to the oxygen-dependent FAD-linked oxidoreductase family.</text>
</comment>
<keyword evidence="3" id="KW-0285">Flavoprotein</keyword>
<dbReference type="InterPro" id="IPR016166">
    <property type="entry name" value="FAD-bd_PCMH"/>
</dbReference>
<dbReference type="EMBL" id="MTQA01000071">
    <property type="protein sequence ID" value="PNP81124.1"/>
    <property type="molecule type" value="Genomic_DNA"/>
</dbReference>
<keyword evidence="4" id="KW-0274">FAD</keyword>
<gene>
    <name evidence="7" type="ORF">FNYG_05591</name>
</gene>
<evidence type="ECO:0000256" key="5">
    <source>
        <dbReference type="ARBA" id="ARBA00023002"/>
    </source>
</evidence>
<protein>
    <recommendedName>
        <fullName evidence="6">FAD-binding PCMH-type domain-containing protein</fullName>
    </recommendedName>
</protein>
<dbReference type="InterPro" id="IPR016169">
    <property type="entry name" value="FAD-bd_PCMH_sub2"/>
</dbReference>
<accession>A0A2K0WFR0</accession>
<evidence type="ECO:0000259" key="6">
    <source>
        <dbReference type="PROSITE" id="PS51387"/>
    </source>
</evidence>
<dbReference type="PANTHER" id="PTHR42973">
    <property type="entry name" value="BINDING OXIDOREDUCTASE, PUTATIVE (AFU_ORTHOLOGUE AFUA_1G17690)-RELATED"/>
    <property type="match status" value="1"/>
</dbReference>
<dbReference type="GO" id="GO:0016491">
    <property type="term" value="F:oxidoreductase activity"/>
    <property type="evidence" value="ECO:0007669"/>
    <property type="project" value="UniProtKB-KW"/>
</dbReference>
<evidence type="ECO:0000256" key="3">
    <source>
        <dbReference type="ARBA" id="ARBA00022630"/>
    </source>
</evidence>
<dbReference type="InterPro" id="IPR050416">
    <property type="entry name" value="FAD-linked_Oxidoreductase"/>
</dbReference>
<dbReference type="Pfam" id="PF08031">
    <property type="entry name" value="BBE"/>
    <property type="match status" value="1"/>
</dbReference>
<dbReference type="Proteomes" id="UP000236664">
    <property type="component" value="Unassembled WGS sequence"/>
</dbReference>
<keyword evidence="8" id="KW-1185">Reference proteome</keyword>
<dbReference type="Pfam" id="PF01565">
    <property type="entry name" value="FAD_binding_4"/>
    <property type="match status" value="1"/>
</dbReference>
<comment type="cofactor">
    <cofactor evidence="1">
        <name>FAD</name>
        <dbReference type="ChEBI" id="CHEBI:57692"/>
    </cofactor>
</comment>
<dbReference type="SUPFAM" id="SSF56176">
    <property type="entry name" value="FAD-binding/transporter-associated domain-like"/>
    <property type="match status" value="1"/>
</dbReference>
<comment type="caution">
    <text evidence="7">The sequence shown here is derived from an EMBL/GenBank/DDBJ whole genome shotgun (WGS) entry which is preliminary data.</text>
</comment>
<sequence length="429" mass="45938">MTYPEDPVVLTLCQSGLGTCNLSNTVLIAASGLTYGDAVGHALKYGHIIVSGNDATVGLGGHIQGGGHGPLSSTFGLAADNIYQVRVVTTQGQILTADATQNQGLLWAIRGGGAGQYGIVTEYVLKAYPAPSVIETGFTISPRGNSAAAYEATWNAFSELMRLLPNLMDAGLAGAAVVQGNHKAGVNISQGFYAFNKSNIDTEKLVQMAIDRIYTFTGHDSSILSIVASNTTVHPTYKGFFEALNAGGSNQAGAYSMPSSRLLGRRETSSMNQKTLIRYLKRMLTNSDPEASGMAVIGLQGGPGPAKTPRSMRGALLPAWRSTYLHTMSSSLTLDSTLAPAETLAKGARELNDSKERLWQEWAPDTGSYMNDANPYNPHFKKDFYGAFYSRLLDVKKKYDSTDSLWVLSGVGRDAWDYSLDTGKLCRKS</sequence>
<dbReference type="PANTHER" id="PTHR42973:SF39">
    <property type="entry name" value="FAD-BINDING PCMH-TYPE DOMAIN-CONTAINING PROTEIN"/>
    <property type="match status" value="1"/>
</dbReference>
<proteinExistence type="inferred from homology"/>
<dbReference type="PROSITE" id="PS51387">
    <property type="entry name" value="FAD_PCMH"/>
    <property type="match status" value="1"/>
</dbReference>
<evidence type="ECO:0000256" key="2">
    <source>
        <dbReference type="ARBA" id="ARBA00005466"/>
    </source>
</evidence>
<organism evidence="7 8">
    <name type="scientific">Gibberella nygamai</name>
    <name type="common">Bean root rot disease fungus</name>
    <name type="synonym">Fusarium nygamai</name>
    <dbReference type="NCBI Taxonomy" id="42673"/>
    <lineage>
        <taxon>Eukaryota</taxon>
        <taxon>Fungi</taxon>
        <taxon>Dikarya</taxon>
        <taxon>Ascomycota</taxon>
        <taxon>Pezizomycotina</taxon>
        <taxon>Sordariomycetes</taxon>
        <taxon>Hypocreomycetidae</taxon>
        <taxon>Hypocreales</taxon>
        <taxon>Nectriaceae</taxon>
        <taxon>Fusarium</taxon>
        <taxon>Fusarium fujikuroi species complex</taxon>
    </lineage>
</organism>
<dbReference type="InterPro" id="IPR012951">
    <property type="entry name" value="BBE"/>
</dbReference>